<keyword evidence="6" id="KW-0539">Nucleus</keyword>
<dbReference type="SUPFAM" id="SSF57667">
    <property type="entry name" value="beta-beta-alpha zinc fingers"/>
    <property type="match status" value="2"/>
</dbReference>
<dbReference type="Gene3D" id="3.30.160.60">
    <property type="entry name" value="Classic Zinc Finger"/>
    <property type="match status" value="3"/>
</dbReference>
<comment type="caution">
    <text evidence="10">The sequence shown here is derived from an EMBL/GenBank/DDBJ whole genome shotgun (WGS) entry which is preliminary data.</text>
</comment>
<organism evidence="10 11">
    <name type="scientific">Dreissena polymorpha</name>
    <name type="common">Zebra mussel</name>
    <name type="synonym">Mytilus polymorpha</name>
    <dbReference type="NCBI Taxonomy" id="45954"/>
    <lineage>
        <taxon>Eukaryota</taxon>
        <taxon>Metazoa</taxon>
        <taxon>Spiralia</taxon>
        <taxon>Lophotrochozoa</taxon>
        <taxon>Mollusca</taxon>
        <taxon>Bivalvia</taxon>
        <taxon>Autobranchia</taxon>
        <taxon>Heteroconchia</taxon>
        <taxon>Euheterodonta</taxon>
        <taxon>Imparidentia</taxon>
        <taxon>Neoheterodontei</taxon>
        <taxon>Myida</taxon>
        <taxon>Dreissenoidea</taxon>
        <taxon>Dreissenidae</taxon>
        <taxon>Dreissena</taxon>
    </lineage>
</organism>
<dbReference type="Pfam" id="PF00096">
    <property type="entry name" value="zf-C2H2"/>
    <property type="match status" value="1"/>
</dbReference>
<keyword evidence="3" id="KW-0677">Repeat</keyword>
<feature type="domain" description="C2H2-type" evidence="9">
    <location>
        <begin position="233"/>
        <end position="261"/>
    </location>
</feature>
<evidence type="ECO:0000256" key="2">
    <source>
        <dbReference type="ARBA" id="ARBA00022723"/>
    </source>
</evidence>
<evidence type="ECO:0000256" key="5">
    <source>
        <dbReference type="ARBA" id="ARBA00022833"/>
    </source>
</evidence>
<keyword evidence="5" id="KW-0862">Zinc</keyword>
<evidence type="ECO:0000256" key="3">
    <source>
        <dbReference type="ARBA" id="ARBA00022737"/>
    </source>
</evidence>
<dbReference type="EMBL" id="JAIWYP010000008">
    <property type="protein sequence ID" value="KAH3785034.1"/>
    <property type="molecule type" value="Genomic_DNA"/>
</dbReference>
<evidence type="ECO:0000256" key="4">
    <source>
        <dbReference type="ARBA" id="ARBA00022771"/>
    </source>
</evidence>
<dbReference type="GO" id="GO:0005634">
    <property type="term" value="C:nucleus"/>
    <property type="evidence" value="ECO:0007669"/>
    <property type="project" value="UniProtKB-SubCell"/>
</dbReference>
<evidence type="ECO:0000313" key="10">
    <source>
        <dbReference type="EMBL" id="KAH3785034.1"/>
    </source>
</evidence>
<evidence type="ECO:0000256" key="6">
    <source>
        <dbReference type="ARBA" id="ARBA00023242"/>
    </source>
</evidence>
<keyword evidence="4 7" id="KW-0863">Zinc-finger</keyword>
<protein>
    <recommendedName>
        <fullName evidence="9">C2H2-type domain-containing protein</fullName>
    </recommendedName>
</protein>
<dbReference type="InterPro" id="IPR013087">
    <property type="entry name" value="Znf_C2H2_type"/>
</dbReference>
<dbReference type="GO" id="GO:0008270">
    <property type="term" value="F:zinc ion binding"/>
    <property type="evidence" value="ECO:0007669"/>
    <property type="project" value="UniProtKB-KW"/>
</dbReference>
<feature type="compositionally biased region" description="Basic and acidic residues" evidence="8">
    <location>
        <begin position="183"/>
        <end position="198"/>
    </location>
</feature>
<dbReference type="PANTHER" id="PTHR24376:SF235">
    <property type="entry name" value="C2H2-TYPE DOMAIN-CONTAINING PROTEIN"/>
    <property type="match status" value="1"/>
</dbReference>
<feature type="domain" description="C2H2-type" evidence="9">
    <location>
        <begin position="294"/>
        <end position="319"/>
    </location>
</feature>
<sequence>MESYLTLLYLTLEQEEAVKKLFLQKGWKYLKADLSSMTDTLGPSAAVRPGNVSVVATKRKAAENPQKQNGGLNSGFNTAASANTSKRRKTGEGQGMHENLTNSSEESPDIESFPELMTDHGQGAGEEADPKHCNGNNLQVVKEHSIPETTPGSSTKRKSLICDVCGKQFARSDSLGTHKRRMHGGDNKKDKGKRGTETPKKHICEKCGKGYISRCSLDEHINIKHSQNTDYKLKCTHCSLTFVRNRFLEQHVNKVHLNVQPYKCDFCDKKFYSEYYQDQHSKSGACQGGNIAKFKCFNCNQGFYSQRSLEIHMVAKHFGGAYVCVCGKTIKWEGDVPRHKSLCKTFREKNKACTTSEANAHMNKEIGGTNVLEIPFTTEI</sequence>
<dbReference type="InterPro" id="IPR036236">
    <property type="entry name" value="Znf_C2H2_sf"/>
</dbReference>
<evidence type="ECO:0000259" key="9">
    <source>
        <dbReference type="PROSITE" id="PS50157"/>
    </source>
</evidence>
<dbReference type="PROSITE" id="PS50157">
    <property type="entry name" value="ZINC_FINGER_C2H2_2"/>
    <property type="match status" value="4"/>
</dbReference>
<reference evidence="10" key="2">
    <citation type="submission" date="2020-11" db="EMBL/GenBank/DDBJ databases">
        <authorList>
            <person name="McCartney M.A."/>
            <person name="Auch B."/>
            <person name="Kono T."/>
            <person name="Mallez S."/>
            <person name="Becker A."/>
            <person name="Gohl D.M."/>
            <person name="Silverstein K.A.T."/>
            <person name="Koren S."/>
            <person name="Bechman K.B."/>
            <person name="Herman A."/>
            <person name="Abrahante J.E."/>
            <person name="Garbe J."/>
        </authorList>
    </citation>
    <scope>NUCLEOTIDE SEQUENCE</scope>
    <source>
        <strain evidence="10">Duluth1</strain>
        <tissue evidence="10">Whole animal</tissue>
    </source>
</reference>
<comment type="subcellular location">
    <subcellularLocation>
        <location evidence="1">Nucleus</location>
    </subcellularLocation>
</comment>
<feature type="region of interest" description="Disordered" evidence="8">
    <location>
        <begin position="173"/>
        <end position="198"/>
    </location>
</feature>
<keyword evidence="11" id="KW-1185">Reference proteome</keyword>
<feature type="domain" description="C2H2-type" evidence="9">
    <location>
        <begin position="202"/>
        <end position="230"/>
    </location>
</feature>
<dbReference type="GO" id="GO:0001228">
    <property type="term" value="F:DNA-binding transcription activator activity, RNA polymerase II-specific"/>
    <property type="evidence" value="ECO:0007669"/>
    <property type="project" value="TreeGrafter"/>
</dbReference>
<dbReference type="Pfam" id="PF13912">
    <property type="entry name" value="zf-C2H2_6"/>
    <property type="match status" value="1"/>
</dbReference>
<name>A0A9D4EQL0_DREPO</name>
<dbReference type="GO" id="GO:0000978">
    <property type="term" value="F:RNA polymerase II cis-regulatory region sequence-specific DNA binding"/>
    <property type="evidence" value="ECO:0007669"/>
    <property type="project" value="TreeGrafter"/>
</dbReference>
<accession>A0A9D4EQL0</accession>
<evidence type="ECO:0000256" key="7">
    <source>
        <dbReference type="PROSITE-ProRule" id="PRU00042"/>
    </source>
</evidence>
<feature type="region of interest" description="Disordered" evidence="8">
    <location>
        <begin position="59"/>
        <end position="135"/>
    </location>
</feature>
<dbReference type="Proteomes" id="UP000828390">
    <property type="component" value="Unassembled WGS sequence"/>
</dbReference>
<evidence type="ECO:0000256" key="1">
    <source>
        <dbReference type="ARBA" id="ARBA00004123"/>
    </source>
</evidence>
<keyword evidence="2" id="KW-0479">Metal-binding</keyword>
<proteinExistence type="predicted"/>
<evidence type="ECO:0000256" key="8">
    <source>
        <dbReference type="SAM" id="MobiDB-lite"/>
    </source>
</evidence>
<dbReference type="PROSITE" id="PS00028">
    <property type="entry name" value="ZINC_FINGER_C2H2_1"/>
    <property type="match status" value="4"/>
</dbReference>
<reference evidence="10" key="1">
    <citation type="journal article" date="2019" name="bioRxiv">
        <title>The Genome of the Zebra Mussel, Dreissena polymorpha: A Resource for Invasive Species Research.</title>
        <authorList>
            <person name="McCartney M.A."/>
            <person name="Auch B."/>
            <person name="Kono T."/>
            <person name="Mallez S."/>
            <person name="Zhang Y."/>
            <person name="Obille A."/>
            <person name="Becker A."/>
            <person name="Abrahante J.E."/>
            <person name="Garbe J."/>
            <person name="Badalamenti J.P."/>
            <person name="Herman A."/>
            <person name="Mangelson H."/>
            <person name="Liachko I."/>
            <person name="Sullivan S."/>
            <person name="Sone E.D."/>
            <person name="Koren S."/>
            <person name="Silverstein K.A.T."/>
            <person name="Beckman K.B."/>
            <person name="Gohl D.M."/>
        </authorList>
    </citation>
    <scope>NUCLEOTIDE SEQUENCE</scope>
    <source>
        <strain evidence="10">Duluth1</strain>
        <tissue evidence="10">Whole animal</tissue>
    </source>
</reference>
<dbReference type="PANTHER" id="PTHR24376">
    <property type="entry name" value="ZINC FINGER PROTEIN"/>
    <property type="match status" value="1"/>
</dbReference>
<gene>
    <name evidence="10" type="ORF">DPMN_163117</name>
</gene>
<feature type="domain" description="C2H2-type" evidence="9">
    <location>
        <begin position="160"/>
        <end position="188"/>
    </location>
</feature>
<feature type="compositionally biased region" description="Polar residues" evidence="8">
    <location>
        <begin position="65"/>
        <end position="84"/>
    </location>
</feature>
<evidence type="ECO:0000313" key="11">
    <source>
        <dbReference type="Proteomes" id="UP000828390"/>
    </source>
</evidence>
<dbReference type="SMART" id="SM00355">
    <property type="entry name" value="ZnF_C2H2"/>
    <property type="match status" value="5"/>
</dbReference>
<dbReference type="AlphaFoldDB" id="A0A9D4EQL0"/>